<keyword evidence="1" id="KW-0175">Coiled coil</keyword>
<evidence type="ECO:0000256" key="1">
    <source>
        <dbReference type="SAM" id="Coils"/>
    </source>
</evidence>
<feature type="compositionally biased region" description="Low complexity" evidence="2">
    <location>
        <begin position="1052"/>
        <end position="1066"/>
    </location>
</feature>
<feature type="region of interest" description="Disordered" evidence="2">
    <location>
        <begin position="508"/>
        <end position="531"/>
    </location>
</feature>
<evidence type="ECO:0008006" key="5">
    <source>
        <dbReference type="Google" id="ProtNLM"/>
    </source>
</evidence>
<dbReference type="Proteomes" id="UP000298327">
    <property type="component" value="Unassembled WGS sequence"/>
</dbReference>
<protein>
    <recommendedName>
        <fullName evidence="5">Myosin tail domain-containing protein</fullName>
    </recommendedName>
</protein>
<feature type="compositionally biased region" description="Polar residues" evidence="2">
    <location>
        <begin position="271"/>
        <end position="282"/>
    </location>
</feature>
<feature type="coiled-coil region" evidence="1">
    <location>
        <begin position="585"/>
        <end position="682"/>
    </location>
</feature>
<evidence type="ECO:0000256" key="2">
    <source>
        <dbReference type="SAM" id="MobiDB-lite"/>
    </source>
</evidence>
<feature type="compositionally biased region" description="Basic and acidic residues" evidence="2">
    <location>
        <begin position="106"/>
        <end position="119"/>
    </location>
</feature>
<evidence type="ECO:0000313" key="3">
    <source>
        <dbReference type="EMBL" id="TFY65169.1"/>
    </source>
</evidence>
<feature type="region of interest" description="Disordered" evidence="2">
    <location>
        <begin position="831"/>
        <end position="855"/>
    </location>
</feature>
<dbReference type="PANTHER" id="PTHR23159">
    <property type="entry name" value="CENTROSOMAL PROTEIN 2"/>
    <property type="match status" value="1"/>
</dbReference>
<feature type="compositionally biased region" description="Low complexity" evidence="2">
    <location>
        <begin position="1156"/>
        <end position="1167"/>
    </location>
</feature>
<feature type="compositionally biased region" description="Polar residues" evidence="2">
    <location>
        <begin position="1076"/>
        <end position="1102"/>
    </location>
</feature>
<sequence>MMDASRDLNRSVTSRSQDVQKVEHGLLRTVRTTTTADDHPTSSPSRRHPLLPHDTLSSLSSPSSSTMWTRISHALKRGTEQGDTDNSQANVMTGAVDNHDTLTPFHDNDSHDYQEKFESPEVPFPTPSPPSSPSKHGRRGMFKRMSKGPRTDDPTSPVLAPLKLPMHINIPKKVKSHLNLSANVNDSQTSLSRNPDSANDKGRPSLDSIRTPATPIDGGKFGSVRSILRDRNTPGTGQSVRFFSRDAYKVISPDVSAASEQEEIPFVDRLQNLSPENSSITRSRNRPRPTAQDVFSPPKSSTSPPVTPADPTKSLASMMMPMPPPELSNIFDMSQRDLPAIPPNSGASLLDNAVELFEGDESRDDIMTLNDRSSDSIPPTPPSKGEDSTVFLSMDKSLGHDRSQSFSFGHSVFRTLPKSAPPRLGTPVESEKLNAGLPIDIARPPSRNRAMSDTVFHSMARSSRPPEADINDVSGSSLVFYSTPAADKEKERERERAVPDPFSAHATTYYTPGTMIPPTPPQSTHTRKASREEDLIWSLRTQLTLQQELCAQYEIDLSARDELVNSLTSRLETSEKECEKRRSVVRGWKKKVLELEKLCRHLENEADNSRQESFERSMMDEASSEALRQLHRQIAVLEREKSDIAKREQEMREAKEKAEGQMKEREEEILVLKQELSVTQRESSRSVLEGVLESMKGENDNTLEKKFEEAEAKWDVERGYLLTDIDVLREAKDEILISLEETKLALAKKDEEMAVLKGELEAQWKHTEENSEKMAELKQERDTLQNELVALEAKVETMEVEWNESENKKAELESEFQETWAIKEELEREKEQLEEELRTEQEHSDQLTQSLQEREDRVASLQQELKYANDSASRLEQQVQDRNAEVERLAHQVVAREDEAEEVRSQLKTLDRQHSHALDEQRRAVTDLTARESEARNQLEAAVKDKAEADVAVGTLRDRVHLLEGEVNKLRKQIHDLQNESADKEVRLVHMNKQRKKDLDDIEGLNIALDSKQQELELIKRRTSTKGTAGATPAANKIMAHRRESSAPFATPSISRPASRPASRLSDASKDGKLSDTPSTATKPTTLGKSVRANGSASSTPATGAKIAGSMGPPPSAMKPRASMATPTTSHTRIPSGSLARSTATKTPASVTPKVSSLRRTSSATAAEISRATKPPSGAPGRSMTSPVLSETDEKENTEPALKRRSLMAA</sequence>
<gene>
    <name evidence="3" type="ORF">EVG20_g5691</name>
</gene>
<evidence type="ECO:0000313" key="4">
    <source>
        <dbReference type="Proteomes" id="UP000298327"/>
    </source>
</evidence>
<dbReference type="AlphaFoldDB" id="A0A4Y9YVJ6"/>
<feature type="region of interest" description="Disordered" evidence="2">
    <location>
        <begin position="1"/>
        <end position="66"/>
    </location>
</feature>
<feature type="compositionally biased region" description="Pro residues" evidence="2">
    <location>
        <begin position="122"/>
        <end position="132"/>
    </location>
</feature>
<name>A0A4Y9YVJ6_9AGAM</name>
<dbReference type="STRING" id="205917.A0A4Y9YVJ6"/>
<feature type="region of interest" description="Disordered" evidence="2">
    <location>
        <begin position="366"/>
        <end position="389"/>
    </location>
</feature>
<dbReference type="PANTHER" id="PTHR23159:SF31">
    <property type="entry name" value="CENTROSOME-ASSOCIATED PROTEIN CEP250 ISOFORM X1"/>
    <property type="match status" value="1"/>
</dbReference>
<feature type="region of interest" description="Disordered" evidence="2">
    <location>
        <begin position="185"/>
        <end position="239"/>
    </location>
</feature>
<reference evidence="3 4" key="1">
    <citation type="submission" date="2019-02" db="EMBL/GenBank/DDBJ databases">
        <title>Genome sequencing of the rare red list fungi Dentipellis fragilis.</title>
        <authorList>
            <person name="Buettner E."/>
            <person name="Kellner H."/>
        </authorList>
    </citation>
    <scope>NUCLEOTIDE SEQUENCE [LARGE SCALE GENOMIC DNA]</scope>
    <source>
        <strain evidence="3 4">DSM 105465</strain>
    </source>
</reference>
<feature type="region of interest" description="Disordered" evidence="2">
    <location>
        <begin position="1021"/>
        <end position="1210"/>
    </location>
</feature>
<comment type="caution">
    <text evidence="3">The sequence shown here is derived from an EMBL/GenBank/DDBJ whole genome shotgun (WGS) entry which is preliminary data.</text>
</comment>
<feature type="region of interest" description="Disordered" evidence="2">
    <location>
        <begin position="258"/>
        <end position="322"/>
    </location>
</feature>
<feature type="region of interest" description="Disordered" evidence="2">
    <location>
        <begin position="97"/>
        <end position="160"/>
    </location>
</feature>
<proteinExistence type="predicted"/>
<feature type="compositionally biased region" description="Polar residues" evidence="2">
    <location>
        <begin position="185"/>
        <end position="197"/>
    </location>
</feature>
<accession>A0A4Y9YVJ6</accession>
<keyword evidence="4" id="KW-1185">Reference proteome</keyword>
<feature type="compositionally biased region" description="Polar residues" evidence="2">
    <location>
        <begin position="1125"/>
        <end position="1155"/>
    </location>
</feature>
<feature type="compositionally biased region" description="Basic residues" evidence="2">
    <location>
        <begin position="135"/>
        <end position="147"/>
    </location>
</feature>
<dbReference type="OrthoDB" id="2593174at2759"/>
<dbReference type="EMBL" id="SEOQ01000346">
    <property type="protein sequence ID" value="TFY65169.1"/>
    <property type="molecule type" value="Genomic_DNA"/>
</dbReference>
<organism evidence="3 4">
    <name type="scientific">Dentipellis fragilis</name>
    <dbReference type="NCBI Taxonomy" id="205917"/>
    <lineage>
        <taxon>Eukaryota</taxon>
        <taxon>Fungi</taxon>
        <taxon>Dikarya</taxon>
        <taxon>Basidiomycota</taxon>
        <taxon>Agaricomycotina</taxon>
        <taxon>Agaricomycetes</taxon>
        <taxon>Russulales</taxon>
        <taxon>Hericiaceae</taxon>
        <taxon>Dentipellis</taxon>
    </lineage>
</organism>
<feature type="compositionally biased region" description="Basic and acidic residues" evidence="2">
    <location>
        <begin position="831"/>
        <end position="845"/>
    </location>
</feature>
<feature type="compositionally biased region" description="Low complexity" evidence="2">
    <location>
        <begin position="52"/>
        <end position="66"/>
    </location>
</feature>